<sequence length="379" mass="42475">MLPERIQNLLRRSGAIIPKGYSSKKIKSIFDWNSIETGVYVLTTDGSVGEKYGRKYSGGGAVLQDWEGNLISHMRIRMPFHAPIHMVELLAATRSIHLAVNHLKAEERKILHRVDREDTFGLLSGQKKPGSKSVAEILRGYSSKKIKSIFDWNSIETGVYVLTTDGSVGEKYGRKYSGGGAVLQDWEGNLISHMRIRMPFHAPIHMVELLAATRSIHLAVNHLKAEERKILHRVDREDTFGLLSGQKKPGSKSVAEILRGYSSKKIKSIFDWNSIETGVYVLTTDGSVGEKYGRKYSGGGAVLQDWEGNLISHMRIRMPFHAPIHMVELLAATRSIHLAVNHLKAEERKILHRVDREDTFGLLSGQKKPGLKSVAEILR</sequence>
<evidence type="ECO:0000313" key="1">
    <source>
        <dbReference type="EMBL" id="KAK9017860.1"/>
    </source>
</evidence>
<gene>
    <name evidence="1" type="ORF">V6N11_000861</name>
</gene>
<dbReference type="PANTHER" id="PTHR47723:SF19">
    <property type="entry name" value="POLYNUCLEOTIDYL TRANSFERASE, RIBONUCLEASE H-LIKE SUPERFAMILY PROTEIN"/>
    <property type="match status" value="1"/>
</dbReference>
<name>A0ABR2RXZ7_9ROSI</name>
<dbReference type="EMBL" id="JBBPBN010000019">
    <property type="protein sequence ID" value="KAK9017860.1"/>
    <property type="molecule type" value="Genomic_DNA"/>
</dbReference>
<dbReference type="InterPro" id="IPR053151">
    <property type="entry name" value="RNase_H-like"/>
</dbReference>
<accession>A0ABR2RXZ7</accession>
<keyword evidence="2" id="KW-1185">Reference proteome</keyword>
<dbReference type="Proteomes" id="UP001396334">
    <property type="component" value="Unassembled WGS sequence"/>
</dbReference>
<comment type="caution">
    <text evidence="1">The sequence shown here is derived from an EMBL/GenBank/DDBJ whole genome shotgun (WGS) entry which is preliminary data.</text>
</comment>
<evidence type="ECO:0000313" key="2">
    <source>
        <dbReference type="Proteomes" id="UP001396334"/>
    </source>
</evidence>
<proteinExistence type="predicted"/>
<organism evidence="1 2">
    <name type="scientific">Hibiscus sabdariffa</name>
    <name type="common">roselle</name>
    <dbReference type="NCBI Taxonomy" id="183260"/>
    <lineage>
        <taxon>Eukaryota</taxon>
        <taxon>Viridiplantae</taxon>
        <taxon>Streptophyta</taxon>
        <taxon>Embryophyta</taxon>
        <taxon>Tracheophyta</taxon>
        <taxon>Spermatophyta</taxon>
        <taxon>Magnoliopsida</taxon>
        <taxon>eudicotyledons</taxon>
        <taxon>Gunneridae</taxon>
        <taxon>Pentapetalae</taxon>
        <taxon>rosids</taxon>
        <taxon>malvids</taxon>
        <taxon>Malvales</taxon>
        <taxon>Malvaceae</taxon>
        <taxon>Malvoideae</taxon>
        <taxon>Hibiscus</taxon>
    </lineage>
</organism>
<dbReference type="PANTHER" id="PTHR47723">
    <property type="entry name" value="OS05G0353850 PROTEIN"/>
    <property type="match status" value="1"/>
</dbReference>
<protein>
    <submittedName>
        <fullName evidence="1">Uncharacterized protein</fullName>
    </submittedName>
</protein>
<reference evidence="1 2" key="1">
    <citation type="journal article" date="2024" name="G3 (Bethesda)">
        <title>Genome assembly of Hibiscus sabdariffa L. provides insights into metabolisms of medicinal natural products.</title>
        <authorList>
            <person name="Kim T."/>
        </authorList>
    </citation>
    <scope>NUCLEOTIDE SEQUENCE [LARGE SCALE GENOMIC DNA]</scope>
    <source>
        <strain evidence="1">TK-2024</strain>
        <tissue evidence="1">Old leaves</tissue>
    </source>
</reference>